<evidence type="ECO:0000256" key="5">
    <source>
        <dbReference type="SAM" id="Phobius"/>
    </source>
</evidence>
<accession>A0A3S3NJF3</accession>
<keyword evidence="3 5" id="KW-1133">Transmembrane helix</keyword>
<dbReference type="InterPro" id="IPR050382">
    <property type="entry name" value="MFS_Na/Anion_cotransporter"/>
</dbReference>
<gene>
    <name evidence="6" type="ORF">B4U79_03590</name>
</gene>
<dbReference type="STRING" id="1965070.A0A3S3NJF3"/>
<dbReference type="GO" id="GO:0022857">
    <property type="term" value="F:transmembrane transporter activity"/>
    <property type="evidence" value="ECO:0007669"/>
    <property type="project" value="TreeGrafter"/>
</dbReference>
<comment type="subcellular location">
    <subcellularLocation>
        <location evidence="1">Membrane</location>
        <topology evidence="1">Multi-pass membrane protein</topology>
    </subcellularLocation>
</comment>
<dbReference type="InterPro" id="IPR036259">
    <property type="entry name" value="MFS_trans_sf"/>
</dbReference>
<feature type="transmembrane region" description="Helical" evidence="5">
    <location>
        <begin position="52"/>
        <end position="74"/>
    </location>
</feature>
<organism evidence="6 7">
    <name type="scientific">Dinothrombium tinctorium</name>
    <dbReference type="NCBI Taxonomy" id="1965070"/>
    <lineage>
        <taxon>Eukaryota</taxon>
        <taxon>Metazoa</taxon>
        <taxon>Ecdysozoa</taxon>
        <taxon>Arthropoda</taxon>
        <taxon>Chelicerata</taxon>
        <taxon>Arachnida</taxon>
        <taxon>Acari</taxon>
        <taxon>Acariformes</taxon>
        <taxon>Trombidiformes</taxon>
        <taxon>Prostigmata</taxon>
        <taxon>Anystina</taxon>
        <taxon>Parasitengona</taxon>
        <taxon>Trombidioidea</taxon>
        <taxon>Trombidiidae</taxon>
        <taxon>Dinothrombium</taxon>
    </lineage>
</organism>
<comment type="caution">
    <text evidence="6">The sequence shown here is derived from an EMBL/GenBank/DDBJ whole genome shotgun (WGS) entry which is preliminary data.</text>
</comment>
<protein>
    <submittedName>
        <fullName evidence="6">Putative sialin-like protein</fullName>
    </submittedName>
</protein>
<name>A0A3S3NJF3_9ACAR</name>
<feature type="transmembrane region" description="Helical" evidence="5">
    <location>
        <begin position="86"/>
        <end position="108"/>
    </location>
</feature>
<dbReference type="Proteomes" id="UP000285301">
    <property type="component" value="Unassembled WGS sequence"/>
</dbReference>
<dbReference type="PANTHER" id="PTHR11662:SF399">
    <property type="entry name" value="FI19708P1-RELATED"/>
    <property type="match status" value="1"/>
</dbReference>
<dbReference type="OrthoDB" id="6434013at2759"/>
<evidence type="ECO:0000313" key="6">
    <source>
        <dbReference type="EMBL" id="RWS00597.1"/>
    </source>
</evidence>
<evidence type="ECO:0000313" key="7">
    <source>
        <dbReference type="Proteomes" id="UP000285301"/>
    </source>
</evidence>
<evidence type="ECO:0000256" key="2">
    <source>
        <dbReference type="ARBA" id="ARBA00022692"/>
    </source>
</evidence>
<dbReference type="AlphaFoldDB" id="A0A3S3NJF3"/>
<proteinExistence type="predicted"/>
<evidence type="ECO:0000256" key="4">
    <source>
        <dbReference type="ARBA" id="ARBA00023136"/>
    </source>
</evidence>
<dbReference type="GO" id="GO:0006820">
    <property type="term" value="P:monoatomic anion transport"/>
    <property type="evidence" value="ECO:0007669"/>
    <property type="project" value="TreeGrafter"/>
</dbReference>
<reference evidence="6 7" key="1">
    <citation type="journal article" date="2018" name="Gigascience">
        <title>Genomes of trombidid mites reveal novel predicted allergens and laterally-transferred genes associated with secondary metabolism.</title>
        <authorList>
            <person name="Dong X."/>
            <person name="Chaisiri K."/>
            <person name="Xia D."/>
            <person name="Armstrong S.D."/>
            <person name="Fang Y."/>
            <person name="Donnelly M.J."/>
            <person name="Kadowaki T."/>
            <person name="McGarry J.W."/>
            <person name="Darby A.C."/>
            <person name="Makepeace B.L."/>
        </authorList>
    </citation>
    <scope>NUCLEOTIDE SEQUENCE [LARGE SCALE GENOMIC DNA]</scope>
    <source>
        <strain evidence="6">UoL-WK</strain>
    </source>
</reference>
<dbReference type="EMBL" id="NCKU01010968">
    <property type="protein sequence ID" value="RWS00597.1"/>
    <property type="molecule type" value="Genomic_DNA"/>
</dbReference>
<sequence length="114" mass="12139">MTLCLLLIPLSGYGANASIALLLLLMFFYGLVSGGDIPLAADMTSKYPATVFAFGNMCASVTGFVAPSIVGIILGDANQELWRWSLIFNTTAAVTFFGGVVFLLFATAERVKFD</sequence>
<dbReference type="GO" id="GO:0016020">
    <property type="term" value="C:membrane"/>
    <property type="evidence" value="ECO:0007669"/>
    <property type="project" value="UniProtKB-SubCell"/>
</dbReference>
<keyword evidence="4 5" id="KW-0472">Membrane</keyword>
<feature type="transmembrane region" description="Helical" evidence="5">
    <location>
        <begin position="12"/>
        <end position="32"/>
    </location>
</feature>
<dbReference type="PANTHER" id="PTHR11662">
    <property type="entry name" value="SOLUTE CARRIER FAMILY 17"/>
    <property type="match status" value="1"/>
</dbReference>
<keyword evidence="2 5" id="KW-0812">Transmembrane</keyword>
<evidence type="ECO:0000256" key="1">
    <source>
        <dbReference type="ARBA" id="ARBA00004141"/>
    </source>
</evidence>
<keyword evidence="7" id="KW-1185">Reference proteome</keyword>
<dbReference type="SUPFAM" id="SSF103473">
    <property type="entry name" value="MFS general substrate transporter"/>
    <property type="match status" value="1"/>
</dbReference>
<dbReference type="Gene3D" id="1.20.1250.20">
    <property type="entry name" value="MFS general substrate transporter like domains"/>
    <property type="match status" value="1"/>
</dbReference>
<evidence type="ECO:0000256" key="3">
    <source>
        <dbReference type="ARBA" id="ARBA00022989"/>
    </source>
</evidence>